<feature type="repeat" description="Solcar" evidence="8">
    <location>
        <begin position="222"/>
        <end position="310"/>
    </location>
</feature>
<comment type="caution">
    <text evidence="10">The sequence shown here is derived from an EMBL/GenBank/DDBJ whole genome shotgun (WGS) entry which is preliminary data.</text>
</comment>
<organism evidence="10 11">
    <name type="scientific">Nannochloropsis gaditana</name>
    <dbReference type="NCBI Taxonomy" id="72520"/>
    <lineage>
        <taxon>Eukaryota</taxon>
        <taxon>Sar</taxon>
        <taxon>Stramenopiles</taxon>
        <taxon>Ochrophyta</taxon>
        <taxon>Eustigmatophyceae</taxon>
        <taxon>Eustigmatales</taxon>
        <taxon>Monodopsidaceae</taxon>
        <taxon>Nannochloropsis</taxon>
    </lineage>
</organism>
<comment type="subcellular location">
    <subcellularLocation>
        <location evidence="1">Membrane</location>
        <topology evidence="1">Multi-pass membrane protein</topology>
    </subcellularLocation>
</comment>
<evidence type="ECO:0000256" key="5">
    <source>
        <dbReference type="ARBA" id="ARBA00022737"/>
    </source>
</evidence>
<keyword evidence="4 8" id="KW-0812">Transmembrane</keyword>
<dbReference type="PROSITE" id="PS50920">
    <property type="entry name" value="SOLCAR"/>
    <property type="match status" value="3"/>
</dbReference>
<evidence type="ECO:0000313" key="11">
    <source>
        <dbReference type="Proteomes" id="UP000019335"/>
    </source>
</evidence>
<evidence type="ECO:0000256" key="3">
    <source>
        <dbReference type="ARBA" id="ARBA00022448"/>
    </source>
</evidence>
<feature type="repeat" description="Solcar" evidence="8">
    <location>
        <begin position="323"/>
        <end position="408"/>
    </location>
</feature>
<accession>W7TPC7</accession>
<dbReference type="Proteomes" id="UP000019335">
    <property type="component" value="Chromosome 11"/>
</dbReference>
<dbReference type="Gene3D" id="1.50.40.10">
    <property type="entry name" value="Mitochondrial carrier domain"/>
    <property type="match status" value="1"/>
</dbReference>
<dbReference type="SUPFAM" id="SSF103506">
    <property type="entry name" value="Mitochondrial carrier"/>
    <property type="match status" value="1"/>
</dbReference>
<dbReference type="AlphaFoldDB" id="W7TPC7"/>
<dbReference type="InterPro" id="IPR023395">
    <property type="entry name" value="MCP_dom_sf"/>
</dbReference>
<evidence type="ECO:0000256" key="2">
    <source>
        <dbReference type="ARBA" id="ARBA00006375"/>
    </source>
</evidence>
<reference evidence="10 11" key="1">
    <citation type="journal article" date="2014" name="Mol. Plant">
        <title>Chromosome Scale Genome Assembly and Transcriptome Profiling of Nannochloropsis gaditana in Nitrogen Depletion.</title>
        <authorList>
            <person name="Corteggiani Carpinelli E."/>
            <person name="Telatin A."/>
            <person name="Vitulo N."/>
            <person name="Forcato C."/>
            <person name="D'Angelo M."/>
            <person name="Schiavon R."/>
            <person name="Vezzi A."/>
            <person name="Giacometti G.M."/>
            <person name="Morosinotto T."/>
            <person name="Valle G."/>
        </authorList>
    </citation>
    <scope>NUCLEOTIDE SEQUENCE [LARGE SCALE GENOMIC DNA]</scope>
    <source>
        <strain evidence="10 11">B-31</strain>
    </source>
</reference>
<dbReference type="OrthoDB" id="448427at2759"/>
<proteinExistence type="inferred from homology"/>
<keyword evidence="7 8" id="KW-0472">Membrane</keyword>
<keyword evidence="6" id="KW-1133">Transmembrane helix</keyword>
<dbReference type="InterPro" id="IPR018108">
    <property type="entry name" value="MCP_transmembrane"/>
</dbReference>
<dbReference type="EMBL" id="AZIL01000936">
    <property type="protein sequence ID" value="EWM25368.1"/>
    <property type="molecule type" value="Genomic_DNA"/>
</dbReference>
<sequence>MRTSASRPPHWRWTSWFPSSQRASSSWLPLLLVTFLLLSPYLAASSSRQYASSTATRTSLSLETRRLGDDVPSKFAQKVVGRPSRRRQRRTSIALADGGRIQELLARMNSGTRLALAGALAGGFSNMVLYPIDVAKTLRQAGPASRGASLSSQARIYGLGSLWAGLTPAVLGSMPSSALYFGVYEYVKRRLVAGIRPRTEASSSISSDGSKELYHRRVQVLRRWTAHALAAAAGNTASSLIFVPKEVLKQQLQMYRNAHGGASLGFPGVFASILREKGVRGLYSGYRATLLRNIPSAVLRFALYEEFKLYLGGQALSGAISLSGPRVAVVAGALAGALSSAATTPLDVIKTRMAINACPPGRDVLGCLLDVAQKEGVPGLYAGVRFRVMYSALFTAVGFSSFEASKALLGVGEAGGEEDAKGSGRH</sequence>
<evidence type="ECO:0000256" key="6">
    <source>
        <dbReference type="ARBA" id="ARBA00022989"/>
    </source>
</evidence>
<protein>
    <submittedName>
        <fullName evidence="10">S-adenosylmethionine carrier 1</fullName>
    </submittedName>
</protein>
<evidence type="ECO:0000256" key="9">
    <source>
        <dbReference type="RuleBase" id="RU000488"/>
    </source>
</evidence>
<keyword evidence="11" id="KW-1185">Reference proteome</keyword>
<dbReference type="PANTHER" id="PTHR45667">
    <property type="entry name" value="S-ADENOSYLMETHIONINE MITOCHONDRIAL CARRIER PROTEIN"/>
    <property type="match status" value="1"/>
</dbReference>
<evidence type="ECO:0000256" key="4">
    <source>
        <dbReference type="ARBA" id="ARBA00022692"/>
    </source>
</evidence>
<dbReference type="GO" id="GO:0016020">
    <property type="term" value="C:membrane"/>
    <property type="evidence" value="ECO:0007669"/>
    <property type="project" value="UniProtKB-SubCell"/>
</dbReference>
<dbReference type="Pfam" id="PF00153">
    <property type="entry name" value="Mito_carr"/>
    <property type="match status" value="3"/>
</dbReference>
<evidence type="ECO:0000313" key="10">
    <source>
        <dbReference type="EMBL" id="EWM25368.1"/>
    </source>
</evidence>
<evidence type="ECO:0000256" key="8">
    <source>
        <dbReference type="PROSITE-ProRule" id="PRU00282"/>
    </source>
</evidence>
<keyword evidence="5" id="KW-0677">Repeat</keyword>
<evidence type="ECO:0000256" key="1">
    <source>
        <dbReference type="ARBA" id="ARBA00004141"/>
    </source>
</evidence>
<comment type="similarity">
    <text evidence="2 9">Belongs to the mitochondrial carrier (TC 2.A.29) family.</text>
</comment>
<name>W7TPC7_9STRA</name>
<keyword evidence="3 9" id="KW-0813">Transport</keyword>
<gene>
    <name evidence="10" type="ORF">Naga_100005g15</name>
</gene>
<evidence type="ECO:0000256" key="7">
    <source>
        <dbReference type="ARBA" id="ARBA00023136"/>
    </source>
</evidence>
<feature type="repeat" description="Solcar" evidence="8">
    <location>
        <begin position="109"/>
        <end position="190"/>
    </location>
</feature>